<evidence type="ECO:0000313" key="1">
    <source>
        <dbReference type="EMBL" id="KAH0754537.1"/>
    </source>
</evidence>
<evidence type="ECO:0000313" key="2">
    <source>
        <dbReference type="Proteomes" id="UP000826656"/>
    </source>
</evidence>
<gene>
    <name evidence="1" type="ORF">KY290_024807</name>
</gene>
<comment type="caution">
    <text evidence="1">The sequence shown here is derived from an EMBL/GenBank/DDBJ whole genome shotgun (WGS) entry which is preliminary data.</text>
</comment>
<protein>
    <recommendedName>
        <fullName evidence="3">Gag-pol polyprotein</fullName>
    </recommendedName>
</protein>
<name>A0ABQ7UTQ7_SOLTU</name>
<accession>A0ABQ7UTQ7</accession>
<organism evidence="1 2">
    <name type="scientific">Solanum tuberosum</name>
    <name type="common">Potato</name>
    <dbReference type="NCBI Taxonomy" id="4113"/>
    <lineage>
        <taxon>Eukaryota</taxon>
        <taxon>Viridiplantae</taxon>
        <taxon>Streptophyta</taxon>
        <taxon>Embryophyta</taxon>
        <taxon>Tracheophyta</taxon>
        <taxon>Spermatophyta</taxon>
        <taxon>Magnoliopsida</taxon>
        <taxon>eudicotyledons</taxon>
        <taxon>Gunneridae</taxon>
        <taxon>Pentapetalae</taxon>
        <taxon>asterids</taxon>
        <taxon>lamiids</taxon>
        <taxon>Solanales</taxon>
        <taxon>Solanaceae</taxon>
        <taxon>Solanoideae</taxon>
        <taxon>Solaneae</taxon>
        <taxon>Solanum</taxon>
    </lineage>
</organism>
<dbReference type="Proteomes" id="UP000826656">
    <property type="component" value="Unassembled WGS sequence"/>
</dbReference>
<sequence length="109" mass="12034">MTSSSISGKGTDLAALMVGKGMHNDFGAHVVGKAMPHRYNRGTAPQNCNKGSTSQSTSQYCNKGKKNWDQKCDYCRLQGHVEVDCFRLDGYQHDWKSMKKGVGNNAYNV</sequence>
<dbReference type="EMBL" id="JAIVGD010000018">
    <property type="protein sequence ID" value="KAH0754537.1"/>
    <property type="molecule type" value="Genomic_DNA"/>
</dbReference>
<proteinExistence type="predicted"/>
<reference evidence="1 2" key="1">
    <citation type="journal article" date="2021" name="bioRxiv">
        <title>Chromosome-scale and haplotype-resolved genome assembly of a tetraploid potato cultivar.</title>
        <authorList>
            <person name="Sun H."/>
            <person name="Jiao W.-B."/>
            <person name="Krause K."/>
            <person name="Campoy J.A."/>
            <person name="Goel M."/>
            <person name="Folz-Donahue K."/>
            <person name="Kukat C."/>
            <person name="Huettel B."/>
            <person name="Schneeberger K."/>
        </authorList>
    </citation>
    <scope>NUCLEOTIDE SEQUENCE [LARGE SCALE GENOMIC DNA]</scope>
    <source>
        <strain evidence="1">SolTubOtavaFocal</strain>
        <tissue evidence="1">Leaves</tissue>
    </source>
</reference>
<evidence type="ECO:0008006" key="3">
    <source>
        <dbReference type="Google" id="ProtNLM"/>
    </source>
</evidence>
<keyword evidence="2" id="KW-1185">Reference proteome</keyword>